<dbReference type="Proteomes" id="UP000346198">
    <property type="component" value="Unassembled WGS sequence"/>
</dbReference>
<keyword evidence="2" id="KW-0645">Protease</keyword>
<feature type="signal peptide" evidence="1">
    <location>
        <begin position="1"/>
        <end position="22"/>
    </location>
</feature>
<gene>
    <name evidence="2" type="ORF">SCARR_02990</name>
</gene>
<keyword evidence="2" id="KW-0378">Hydrolase</keyword>
<name>A0A6C2ULY8_9BACT</name>
<dbReference type="RefSeq" id="WP_136062424.1">
    <property type="nucleotide sequence ID" value="NZ_CAAHFH010000002.1"/>
</dbReference>
<evidence type="ECO:0000256" key="1">
    <source>
        <dbReference type="SAM" id="SignalP"/>
    </source>
</evidence>
<protein>
    <submittedName>
        <fullName evidence="2">Putative subtilase-type serine protease</fullName>
    </submittedName>
</protein>
<proteinExistence type="predicted"/>
<keyword evidence="3" id="KW-1185">Reference proteome</keyword>
<keyword evidence="1" id="KW-0732">Signal</keyword>
<evidence type="ECO:0000313" key="2">
    <source>
        <dbReference type="EMBL" id="VGO20923.1"/>
    </source>
</evidence>
<dbReference type="Gene3D" id="2.60.120.380">
    <property type="match status" value="2"/>
</dbReference>
<reference evidence="2 3" key="1">
    <citation type="submission" date="2019-04" db="EMBL/GenBank/DDBJ databases">
        <authorList>
            <person name="Van Vliet M D."/>
        </authorList>
    </citation>
    <scope>NUCLEOTIDE SEQUENCE [LARGE SCALE GENOMIC DNA]</scope>
    <source>
        <strain evidence="2 3">F21</strain>
    </source>
</reference>
<evidence type="ECO:0000313" key="3">
    <source>
        <dbReference type="Proteomes" id="UP000346198"/>
    </source>
</evidence>
<dbReference type="AlphaFoldDB" id="A0A6C2ULY8"/>
<dbReference type="GO" id="GO:0008233">
    <property type="term" value="F:peptidase activity"/>
    <property type="evidence" value="ECO:0007669"/>
    <property type="project" value="UniProtKB-KW"/>
</dbReference>
<feature type="chain" id="PRO_5025578757" evidence="1">
    <location>
        <begin position="23"/>
        <end position="771"/>
    </location>
</feature>
<sequence>MKTRLKLAVAAVVVAGAGLVQAKEPHIGYAFPAGGPRGTSFVVFIGGQYLNGATNVFVSGEGVSVQIEKYTVKYEPKKLSQIFRNIQNATATLEDGAEGKEKEKLEKRIAMARKQLTLADLPEGTDPFDRKMVQRYARADPKEQFNPQISDRLRVRVNIGKNAPPSERELRVYTPAGLSNPIYFQVGTLPETLEEEPNDDHMMPGLQTVPVPSVINGQVRPGDIDHFQFKANKGDSIVVDVAARRIIPYLADAVPGWFQAVAALYDDNGNEVAYQDDYKFHPDPVLFFDVPKTGTYTLSIRDSIYRGREDFIYRIAIGELPFITSIFPLGAEQGKEVDIALIGKNLPKTRLTGKLPKNGFEVRHVSVKREGYRSNEMPFAIGEMREAFETEPNNTPAEAQPIEQPLLINGCIEQEGDRDVFSFQGRKGDSLSIEVIARRLNSSLDSVITLTGPGLEKPMRNDDYMNRDKTYLHLGAGLVTHHADSYLLHTLPATGTYFVEIGDAQSKGGNEYGYRLRISPSNPDFKLRMEPSGLQIASGGTAAFSIRALRMEGFDGKIQLDAANLPSGFSMSEAVIPAGSDLTRFTITAPKEIHGKLISPEISGTGIVAGRPVTRPAVPVDDQMQAFLYRHLVPAKELVLAPVSKQSPLNFEARIPKSGVVYLPLGQEVRVILDGKSRSGAKGFQVKIDHPPEGIAFKKGWIARKKLKGKNAEGKQRYHKSDVAGAILITAGEPLKPGDELSLVVMAVERKGKEEFLYPAPAIPVKIVKPK</sequence>
<organism evidence="2 3">
    <name type="scientific">Pontiella sulfatireligans</name>
    <dbReference type="NCBI Taxonomy" id="2750658"/>
    <lineage>
        <taxon>Bacteria</taxon>
        <taxon>Pseudomonadati</taxon>
        <taxon>Kiritimatiellota</taxon>
        <taxon>Kiritimatiellia</taxon>
        <taxon>Kiritimatiellales</taxon>
        <taxon>Pontiellaceae</taxon>
        <taxon>Pontiella</taxon>
    </lineage>
</organism>
<dbReference type="EMBL" id="CAAHFH010000002">
    <property type="protein sequence ID" value="VGO20923.1"/>
    <property type="molecule type" value="Genomic_DNA"/>
</dbReference>
<accession>A0A6C2ULY8</accession>
<dbReference type="GO" id="GO:0006508">
    <property type="term" value="P:proteolysis"/>
    <property type="evidence" value="ECO:0007669"/>
    <property type="project" value="UniProtKB-KW"/>
</dbReference>